<name>A0A9P6QN95_9FUNG</name>
<comment type="caution">
    <text evidence="1">The sequence shown here is derived from an EMBL/GenBank/DDBJ whole genome shotgun (WGS) entry which is preliminary data.</text>
</comment>
<feature type="non-terminal residue" evidence="1">
    <location>
        <position position="53"/>
    </location>
</feature>
<accession>A0A9P6QN95</accession>
<dbReference type="EMBL" id="JAAAIN010005661">
    <property type="protein sequence ID" value="KAG0273503.1"/>
    <property type="molecule type" value="Genomic_DNA"/>
</dbReference>
<protein>
    <submittedName>
        <fullName evidence="1">Uncharacterized protein</fullName>
    </submittedName>
</protein>
<evidence type="ECO:0000313" key="1">
    <source>
        <dbReference type="EMBL" id="KAG0273503.1"/>
    </source>
</evidence>
<evidence type="ECO:0000313" key="2">
    <source>
        <dbReference type="Proteomes" id="UP000823405"/>
    </source>
</evidence>
<proteinExistence type="predicted"/>
<gene>
    <name evidence="1" type="ORF">BGZ97_010693</name>
</gene>
<organism evidence="1 2">
    <name type="scientific">Linnemannia gamsii</name>
    <dbReference type="NCBI Taxonomy" id="64522"/>
    <lineage>
        <taxon>Eukaryota</taxon>
        <taxon>Fungi</taxon>
        <taxon>Fungi incertae sedis</taxon>
        <taxon>Mucoromycota</taxon>
        <taxon>Mortierellomycotina</taxon>
        <taxon>Mortierellomycetes</taxon>
        <taxon>Mortierellales</taxon>
        <taxon>Mortierellaceae</taxon>
        <taxon>Linnemannia</taxon>
    </lineage>
</organism>
<dbReference type="OrthoDB" id="2420241at2759"/>
<keyword evidence="2" id="KW-1185">Reference proteome</keyword>
<dbReference type="Proteomes" id="UP000823405">
    <property type="component" value="Unassembled WGS sequence"/>
</dbReference>
<sequence length="53" mass="5740">MGIQLQVAPPVVVDMSLEEPLPAYAPSPSVHDIQFSSHPRPTFVTTIAEDPEP</sequence>
<reference evidence="1" key="1">
    <citation type="journal article" date="2020" name="Fungal Divers.">
        <title>Resolving the Mortierellaceae phylogeny through synthesis of multi-gene phylogenetics and phylogenomics.</title>
        <authorList>
            <person name="Vandepol N."/>
            <person name="Liber J."/>
            <person name="Desiro A."/>
            <person name="Na H."/>
            <person name="Kennedy M."/>
            <person name="Barry K."/>
            <person name="Grigoriev I.V."/>
            <person name="Miller A.N."/>
            <person name="O'Donnell K."/>
            <person name="Stajich J.E."/>
            <person name="Bonito G."/>
        </authorList>
    </citation>
    <scope>NUCLEOTIDE SEQUENCE</scope>
    <source>
        <strain evidence="1">NVP60</strain>
    </source>
</reference>
<dbReference type="AlphaFoldDB" id="A0A9P6QN95"/>